<dbReference type="AlphaFoldDB" id="A0AAD5MEJ4"/>
<proteinExistence type="predicted"/>
<sequence length="61" mass="6801">MRGAGTTSTLTGSVADGVVMDLTDELLSEERHLSTDNWYSSVARVERLAEELVLDWNMQKD</sequence>
<evidence type="ECO:0000313" key="1">
    <source>
        <dbReference type="EMBL" id="KAJ1357137.1"/>
    </source>
</evidence>
<name>A0AAD5MEJ4_PARTN</name>
<organism evidence="1 2">
    <name type="scientific">Parelaphostrongylus tenuis</name>
    <name type="common">Meningeal worm</name>
    <dbReference type="NCBI Taxonomy" id="148309"/>
    <lineage>
        <taxon>Eukaryota</taxon>
        <taxon>Metazoa</taxon>
        <taxon>Ecdysozoa</taxon>
        <taxon>Nematoda</taxon>
        <taxon>Chromadorea</taxon>
        <taxon>Rhabditida</taxon>
        <taxon>Rhabditina</taxon>
        <taxon>Rhabditomorpha</taxon>
        <taxon>Strongyloidea</taxon>
        <taxon>Metastrongylidae</taxon>
        <taxon>Parelaphostrongylus</taxon>
    </lineage>
</organism>
<evidence type="ECO:0000313" key="2">
    <source>
        <dbReference type="Proteomes" id="UP001196413"/>
    </source>
</evidence>
<dbReference type="Proteomes" id="UP001196413">
    <property type="component" value="Unassembled WGS sequence"/>
</dbReference>
<keyword evidence="2" id="KW-1185">Reference proteome</keyword>
<accession>A0AAD5MEJ4</accession>
<comment type="caution">
    <text evidence="1">The sequence shown here is derived from an EMBL/GenBank/DDBJ whole genome shotgun (WGS) entry which is preliminary data.</text>
</comment>
<dbReference type="EMBL" id="JAHQIW010003048">
    <property type="protein sequence ID" value="KAJ1357137.1"/>
    <property type="molecule type" value="Genomic_DNA"/>
</dbReference>
<protein>
    <submittedName>
        <fullName evidence="1">Uncharacterized protein</fullName>
    </submittedName>
</protein>
<gene>
    <name evidence="1" type="ORF">KIN20_015197</name>
</gene>
<reference evidence="1" key="1">
    <citation type="submission" date="2021-06" db="EMBL/GenBank/DDBJ databases">
        <title>Parelaphostrongylus tenuis whole genome reference sequence.</title>
        <authorList>
            <person name="Garwood T.J."/>
            <person name="Larsen P.A."/>
            <person name="Fountain-Jones N.M."/>
            <person name="Garbe J.R."/>
            <person name="Macchietto M.G."/>
            <person name="Kania S.A."/>
            <person name="Gerhold R.W."/>
            <person name="Richards J.E."/>
            <person name="Wolf T.M."/>
        </authorList>
    </citation>
    <scope>NUCLEOTIDE SEQUENCE</scope>
    <source>
        <strain evidence="1">MNPRO001-30</strain>
        <tissue evidence="1">Meninges</tissue>
    </source>
</reference>